<proteinExistence type="predicted"/>
<dbReference type="PANTHER" id="PTHR43196:SF2">
    <property type="entry name" value="PHOSPHOADENOSINE PHOSPHOSULFATE REDUCTASE"/>
    <property type="match status" value="1"/>
</dbReference>
<dbReference type="InterPro" id="IPR050128">
    <property type="entry name" value="Sulfate_adenylyltrnsfr_sub2"/>
</dbReference>
<organism evidence="2">
    <name type="scientific">marine sediment metagenome</name>
    <dbReference type="NCBI Taxonomy" id="412755"/>
    <lineage>
        <taxon>unclassified sequences</taxon>
        <taxon>metagenomes</taxon>
        <taxon>ecological metagenomes</taxon>
    </lineage>
</organism>
<name>X1HFN5_9ZZZZ</name>
<dbReference type="Gene3D" id="3.40.50.620">
    <property type="entry name" value="HUPs"/>
    <property type="match status" value="1"/>
</dbReference>
<protein>
    <recommendedName>
        <fullName evidence="1">Phosphoadenosine phosphosulphate reductase domain-containing protein</fullName>
    </recommendedName>
</protein>
<dbReference type="EMBL" id="BARU01026973">
    <property type="protein sequence ID" value="GAH68981.1"/>
    <property type="molecule type" value="Genomic_DNA"/>
</dbReference>
<evidence type="ECO:0000313" key="2">
    <source>
        <dbReference type="EMBL" id="GAH68981.1"/>
    </source>
</evidence>
<reference evidence="2" key="1">
    <citation type="journal article" date="2014" name="Front. Microbiol.">
        <title>High frequency of phylogenetically diverse reductive dehalogenase-homologous genes in deep subseafloor sedimentary metagenomes.</title>
        <authorList>
            <person name="Kawai M."/>
            <person name="Futagami T."/>
            <person name="Toyoda A."/>
            <person name="Takaki Y."/>
            <person name="Nishi S."/>
            <person name="Hori S."/>
            <person name="Arai W."/>
            <person name="Tsubouchi T."/>
            <person name="Morono Y."/>
            <person name="Uchiyama I."/>
            <person name="Ito T."/>
            <person name="Fujiyama A."/>
            <person name="Inagaki F."/>
            <person name="Takami H."/>
        </authorList>
    </citation>
    <scope>NUCLEOTIDE SEQUENCE</scope>
    <source>
        <strain evidence="2">Expedition CK06-06</strain>
    </source>
</reference>
<accession>X1HFN5</accession>
<dbReference type="AlphaFoldDB" id="X1HFN5"/>
<dbReference type="InterPro" id="IPR014729">
    <property type="entry name" value="Rossmann-like_a/b/a_fold"/>
</dbReference>
<dbReference type="PANTHER" id="PTHR43196">
    <property type="entry name" value="SULFATE ADENYLYLTRANSFERASE SUBUNIT 2"/>
    <property type="match status" value="1"/>
</dbReference>
<dbReference type="SUPFAM" id="SSF52402">
    <property type="entry name" value="Adenine nucleotide alpha hydrolases-like"/>
    <property type="match status" value="1"/>
</dbReference>
<evidence type="ECO:0000259" key="1">
    <source>
        <dbReference type="Pfam" id="PF01507"/>
    </source>
</evidence>
<sequence length="202" mass="24136">MSDIKHIVSFSGGKDSTAMLLRMIDLKMPIDEVRYFDCGSWEFPEIIEHILSIQHEIEPIKFKRVYPVMNWDIKKTIKGMPSGGYKWCSGDKINALHKGLKKRDTIFYLGFGYDEKKRFKGRTARHYPAVAPLIAWKWTEKDCLDYCYSKGFTFGGLYKYFNRVSCWCCFNKNAEEKKMMRIFYPYLWKKYVVMYARYKYKT</sequence>
<comment type="caution">
    <text evidence="2">The sequence shown here is derived from an EMBL/GenBank/DDBJ whole genome shotgun (WGS) entry which is preliminary data.</text>
</comment>
<gene>
    <name evidence="2" type="ORF">S03H2_43268</name>
</gene>
<dbReference type="InterPro" id="IPR002500">
    <property type="entry name" value="PAPS_reduct_dom"/>
</dbReference>
<dbReference type="Pfam" id="PF01507">
    <property type="entry name" value="PAPS_reduct"/>
    <property type="match status" value="1"/>
</dbReference>
<feature type="domain" description="Phosphoadenosine phosphosulphate reductase" evidence="1">
    <location>
        <begin position="6"/>
        <end position="169"/>
    </location>
</feature>
<dbReference type="GO" id="GO:0003824">
    <property type="term" value="F:catalytic activity"/>
    <property type="evidence" value="ECO:0007669"/>
    <property type="project" value="InterPro"/>
</dbReference>